<gene>
    <name evidence="4" type="ORF">ACIRA0001_0179</name>
</gene>
<evidence type="ECO:0000256" key="1">
    <source>
        <dbReference type="SAM" id="MobiDB-lite"/>
    </source>
</evidence>
<feature type="region of interest" description="Disordered" evidence="1">
    <location>
        <begin position="308"/>
        <end position="328"/>
    </location>
</feature>
<keyword evidence="2" id="KW-1133">Transmembrane helix</keyword>
<feature type="transmembrane region" description="Helical" evidence="2">
    <location>
        <begin position="270"/>
        <end position="289"/>
    </location>
</feature>
<keyword evidence="2" id="KW-0812">Transmembrane</keyword>
<dbReference type="Proteomes" id="UP000018419">
    <property type="component" value="Unassembled WGS sequence"/>
</dbReference>
<evidence type="ECO:0000259" key="3">
    <source>
        <dbReference type="Pfam" id="PF05707"/>
    </source>
</evidence>
<dbReference type="RefSeq" id="WP_005405398.1">
    <property type="nucleotide sequence ID" value="NZ_ACVR01000074.1"/>
</dbReference>
<feature type="compositionally biased region" description="Basic and acidic residues" evidence="1">
    <location>
        <begin position="312"/>
        <end position="321"/>
    </location>
</feature>
<evidence type="ECO:0000256" key="2">
    <source>
        <dbReference type="SAM" id="Phobius"/>
    </source>
</evidence>
<evidence type="ECO:0000313" key="5">
    <source>
        <dbReference type="Proteomes" id="UP000018419"/>
    </source>
</evidence>
<sequence>MIRLDTGTPGAGKTLINVRDIVQLEKTNQKNIILNPKIYETNLKVIQDKKISDDFLYCVRKVGQGVDLKEQVFHFDNNYFDFLKSSERIEDYFYRSIFYNEIIERVNKEHNLSLNKVRPVRTIYTNIAGLEIDTVRPIPSDADWRKLPDGSFVVYDEIQNIPVFSSESRAVDPIVKDLTIHRHRGFDIVGITQFPDLVHKTFRAVTGHHRHLVNSFGLKRSTQYEWSTVKIDPNAFKNKATAEVKSTFVFPSDLYKYYRSSTAHTHKRRLPWRFIMILTSVLIACIALFTCSFSKENNVVRQIATGTPHQTKTTEKTDAKDTAQGQSSTVHSNLDIECRKAANVEKPECVAWFENLTVNRGSITGANPQTVHISYNPSKPFDDSGIQPNINYEVTAKPVFAGCMKKGNKYVAYTQQGTILNDVSSSDCKRLIEDGDRPFNYFQQPQQQLQAQQQTKAEGLI</sequence>
<feature type="domain" description="Zona occludens toxin N-terminal" evidence="3">
    <location>
        <begin position="144"/>
        <end position="264"/>
    </location>
</feature>
<dbReference type="Pfam" id="PF05707">
    <property type="entry name" value="Zot"/>
    <property type="match status" value="1"/>
</dbReference>
<proteinExistence type="predicted"/>
<dbReference type="Gene3D" id="3.40.50.300">
    <property type="entry name" value="P-loop containing nucleotide triphosphate hydrolases"/>
    <property type="match status" value="1"/>
</dbReference>
<accession>A0ABP2GHU3</accession>
<name>A0ABP2GHU3_ACIRA</name>
<protein>
    <submittedName>
        <fullName evidence="4">Zonula occludens toxin (Zot)</fullName>
    </submittedName>
</protein>
<comment type="caution">
    <text evidence="4">The sequence shown here is derived from an EMBL/GenBank/DDBJ whole genome shotgun (WGS) entry which is preliminary data.</text>
</comment>
<organism evidence="4 5">
    <name type="scientific">Acinetobacter radioresistens SK82</name>
    <dbReference type="NCBI Taxonomy" id="596318"/>
    <lineage>
        <taxon>Bacteria</taxon>
        <taxon>Pseudomonadati</taxon>
        <taxon>Pseudomonadota</taxon>
        <taxon>Gammaproteobacteria</taxon>
        <taxon>Moraxellales</taxon>
        <taxon>Moraxellaceae</taxon>
        <taxon>Acinetobacter</taxon>
    </lineage>
</organism>
<keyword evidence="5" id="KW-1185">Reference proteome</keyword>
<dbReference type="InterPro" id="IPR027417">
    <property type="entry name" value="P-loop_NTPase"/>
</dbReference>
<dbReference type="InterPro" id="IPR008900">
    <property type="entry name" value="Zot_N"/>
</dbReference>
<reference evidence="4 5" key="1">
    <citation type="submission" date="2009-07" db="EMBL/GenBank/DDBJ databases">
        <authorList>
            <person name="Madupu R."/>
            <person name="Durkin A.S."/>
            <person name="Torralba M."/>
            <person name="Methe B."/>
            <person name="Sutton G.G."/>
            <person name="Strausberg R.L."/>
            <person name="Nelson K.E."/>
        </authorList>
    </citation>
    <scope>NUCLEOTIDE SEQUENCE [LARGE SCALE GENOMIC DNA]</scope>
    <source>
        <strain evidence="4 5">SK82</strain>
    </source>
</reference>
<evidence type="ECO:0000313" key="4">
    <source>
        <dbReference type="EMBL" id="EET81156.1"/>
    </source>
</evidence>
<dbReference type="EMBL" id="ACVR01000074">
    <property type="protein sequence ID" value="EET81156.1"/>
    <property type="molecule type" value="Genomic_DNA"/>
</dbReference>
<keyword evidence="2" id="KW-0472">Membrane</keyword>